<feature type="transmembrane region" description="Helical" evidence="1">
    <location>
        <begin position="42"/>
        <end position="58"/>
    </location>
</feature>
<dbReference type="RefSeq" id="WP_189131444.1">
    <property type="nucleotide sequence ID" value="NZ_BMMS01000008.1"/>
</dbReference>
<proteinExistence type="predicted"/>
<evidence type="ECO:0000313" key="2">
    <source>
        <dbReference type="EMBL" id="GGO86445.1"/>
    </source>
</evidence>
<feature type="transmembrane region" description="Helical" evidence="1">
    <location>
        <begin position="65"/>
        <end position="83"/>
    </location>
</feature>
<gene>
    <name evidence="2" type="ORF">GCM10012280_22570</name>
</gene>
<evidence type="ECO:0000256" key="1">
    <source>
        <dbReference type="SAM" id="Phobius"/>
    </source>
</evidence>
<protein>
    <recommendedName>
        <fullName evidence="4">Integral membrane protein</fullName>
    </recommendedName>
</protein>
<accession>A0A917ZP25</accession>
<dbReference type="EMBL" id="BMMS01000008">
    <property type="protein sequence ID" value="GGO86445.1"/>
    <property type="molecule type" value="Genomic_DNA"/>
</dbReference>
<sequence length="261" mass="25984">MPTFTRAAVDLRLTRAAVFSAVCVVLAAAGHGAASGGSVPLWALAAGWPAVFAVAASLAGRERSLVGIAGSLLGGQLVLHTLFRVGQNVGHGAARNQVTTGHSHPLSQLELIAARLLCPTVGHTAPSGAVPGGAHTEDLGHTALNSGAYSTTAPSEMCGVLSSAAPMIIGHLAAALAAGWFLHRGEAALWRLVHLTGRAAQVAGSALRSALALVRAMLDGTPGTASPRGLAAATAEPAGPRPALLQHCVVLRGPPALALAA</sequence>
<keyword evidence="1" id="KW-0812">Transmembrane</keyword>
<organism evidence="2 3">
    <name type="scientific">Wenjunlia tyrosinilytica</name>
    <dbReference type="NCBI Taxonomy" id="1544741"/>
    <lineage>
        <taxon>Bacteria</taxon>
        <taxon>Bacillati</taxon>
        <taxon>Actinomycetota</taxon>
        <taxon>Actinomycetes</taxon>
        <taxon>Kitasatosporales</taxon>
        <taxon>Streptomycetaceae</taxon>
        <taxon>Wenjunlia</taxon>
    </lineage>
</organism>
<reference evidence="2" key="2">
    <citation type="submission" date="2020-09" db="EMBL/GenBank/DDBJ databases">
        <authorList>
            <person name="Sun Q."/>
            <person name="Zhou Y."/>
        </authorList>
    </citation>
    <scope>NUCLEOTIDE SEQUENCE</scope>
    <source>
        <strain evidence="2">CGMCC 4.7201</strain>
    </source>
</reference>
<feature type="transmembrane region" description="Helical" evidence="1">
    <location>
        <begin position="164"/>
        <end position="182"/>
    </location>
</feature>
<dbReference type="Proteomes" id="UP000641932">
    <property type="component" value="Unassembled WGS sequence"/>
</dbReference>
<name>A0A917ZP25_9ACTN</name>
<dbReference type="AlphaFoldDB" id="A0A917ZP25"/>
<keyword evidence="3" id="KW-1185">Reference proteome</keyword>
<evidence type="ECO:0000313" key="3">
    <source>
        <dbReference type="Proteomes" id="UP000641932"/>
    </source>
</evidence>
<keyword evidence="1" id="KW-1133">Transmembrane helix</keyword>
<comment type="caution">
    <text evidence="2">The sequence shown here is derived from an EMBL/GenBank/DDBJ whole genome shotgun (WGS) entry which is preliminary data.</text>
</comment>
<reference evidence="2" key="1">
    <citation type="journal article" date="2014" name="Int. J. Syst. Evol. Microbiol.">
        <title>Complete genome sequence of Corynebacterium casei LMG S-19264T (=DSM 44701T), isolated from a smear-ripened cheese.</title>
        <authorList>
            <consortium name="US DOE Joint Genome Institute (JGI-PGF)"/>
            <person name="Walter F."/>
            <person name="Albersmeier A."/>
            <person name="Kalinowski J."/>
            <person name="Ruckert C."/>
        </authorList>
    </citation>
    <scope>NUCLEOTIDE SEQUENCE</scope>
    <source>
        <strain evidence="2">CGMCC 4.7201</strain>
    </source>
</reference>
<keyword evidence="1" id="KW-0472">Membrane</keyword>
<evidence type="ECO:0008006" key="4">
    <source>
        <dbReference type="Google" id="ProtNLM"/>
    </source>
</evidence>